<evidence type="ECO:0000256" key="7">
    <source>
        <dbReference type="SAM" id="Phobius"/>
    </source>
</evidence>
<dbReference type="AlphaFoldDB" id="A0A7S0GXH2"/>
<sequence>MPARRFVESSDAHGGSSRRRAATLGGPAALAPAHAPRRTTRLRASAGDAADAADSNDSPDPAPWEPRPSDSIASDSIDAGGCETVGDAVALIRAELFARKTDSDVSVEGKKRSKRTLLIALVALVAIHVRDPGWGIWNTIRVVGSLALGVGLAARGLKSGSLDASGAASAALVGWGTLYAGVRFGLTLGVFFFASSAMTRVGSKIKARVDEHHEKGKEGGARNWIQVLANGLVPTFLAMGYAFATGGPEHLLGVTNAFETPLAAAFIGYYACCGGDTWASELGVLSATPPRLITSPNTVVKPGTNGGVTPLGLVASGAGGLAVGLAFYLGGLIVPLVTGRFELALRFATQWPVLAIGAGAGIVGSLVDSVLGATVQFSGYCSKRERMVSTPGPSVTKVSGLNFLSNSMVNFVSAVLCATVLYFGTIAVGLPRP</sequence>
<feature type="compositionally biased region" description="Low complexity" evidence="6">
    <location>
        <begin position="22"/>
        <end position="34"/>
    </location>
</feature>
<feature type="transmembrane region" description="Helical" evidence="7">
    <location>
        <begin position="408"/>
        <end position="430"/>
    </location>
</feature>
<proteinExistence type="inferred from homology"/>
<accession>A0A7S0GXH2</accession>
<evidence type="ECO:0000256" key="3">
    <source>
        <dbReference type="ARBA" id="ARBA00022692"/>
    </source>
</evidence>
<evidence type="ECO:0000256" key="5">
    <source>
        <dbReference type="ARBA" id="ARBA00023136"/>
    </source>
</evidence>
<comment type="similarity">
    <text evidence="2">Belongs to the TMEM19 family.</text>
</comment>
<feature type="transmembrane region" description="Helical" evidence="7">
    <location>
        <begin position="136"/>
        <end position="154"/>
    </location>
</feature>
<protein>
    <recommendedName>
        <fullName evidence="9">Transmembrane protein 19</fullName>
    </recommendedName>
</protein>
<feature type="region of interest" description="Disordered" evidence="6">
    <location>
        <begin position="1"/>
        <end position="77"/>
    </location>
</feature>
<feature type="transmembrane region" description="Helical" evidence="7">
    <location>
        <begin position="224"/>
        <end position="244"/>
    </location>
</feature>
<dbReference type="PANTHER" id="PTHR13353">
    <property type="entry name" value="TRANSMEMBRANE PROTEIN 19"/>
    <property type="match status" value="1"/>
</dbReference>
<keyword evidence="4 7" id="KW-1133">Transmembrane helix</keyword>
<evidence type="ECO:0008006" key="9">
    <source>
        <dbReference type="Google" id="ProtNLM"/>
    </source>
</evidence>
<evidence type="ECO:0000256" key="2">
    <source>
        <dbReference type="ARBA" id="ARBA00009012"/>
    </source>
</evidence>
<evidence type="ECO:0000256" key="6">
    <source>
        <dbReference type="SAM" id="MobiDB-lite"/>
    </source>
</evidence>
<dbReference type="InterPro" id="IPR002794">
    <property type="entry name" value="DUF92_TMEM19"/>
</dbReference>
<keyword evidence="3 7" id="KW-0812">Transmembrane</keyword>
<evidence type="ECO:0000256" key="1">
    <source>
        <dbReference type="ARBA" id="ARBA00004141"/>
    </source>
</evidence>
<comment type="subcellular location">
    <subcellularLocation>
        <location evidence="1">Membrane</location>
        <topology evidence="1">Multi-pass membrane protein</topology>
    </subcellularLocation>
</comment>
<feature type="compositionally biased region" description="Low complexity" evidence="6">
    <location>
        <begin position="42"/>
        <end position="59"/>
    </location>
</feature>
<keyword evidence="5 7" id="KW-0472">Membrane</keyword>
<dbReference type="Pfam" id="PF01940">
    <property type="entry name" value="DUF92"/>
    <property type="match status" value="1"/>
</dbReference>
<feature type="transmembrane region" description="Helical" evidence="7">
    <location>
        <begin position="311"/>
        <end position="337"/>
    </location>
</feature>
<dbReference type="GO" id="GO:0016020">
    <property type="term" value="C:membrane"/>
    <property type="evidence" value="ECO:0007669"/>
    <property type="project" value="UniProtKB-SubCell"/>
</dbReference>
<name>A0A7S0GXH2_MICPS</name>
<dbReference type="PANTHER" id="PTHR13353:SF14">
    <property type="entry name" value="PROTEIN PGR"/>
    <property type="match status" value="1"/>
</dbReference>
<reference evidence="8" key="1">
    <citation type="submission" date="2021-01" db="EMBL/GenBank/DDBJ databases">
        <authorList>
            <person name="Corre E."/>
            <person name="Pelletier E."/>
            <person name="Niang G."/>
            <person name="Scheremetjew M."/>
            <person name="Finn R."/>
            <person name="Kale V."/>
            <person name="Holt S."/>
            <person name="Cochrane G."/>
            <person name="Meng A."/>
            <person name="Brown T."/>
            <person name="Cohen L."/>
        </authorList>
    </citation>
    <scope>NUCLEOTIDE SEQUENCE</scope>
    <source>
        <strain evidence="8">CCAC1681</strain>
    </source>
</reference>
<gene>
    <name evidence="8" type="ORF">MSP1401_LOCUS12596</name>
</gene>
<feature type="compositionally biased region" description="Basic and acidic residues" evidence="6">
    <location>
        <begin position="1"/>
        <end position="11"/>
    </location>
</feature>
<feature type="transmembrane region" description="Helical" evidence="7">
    <location>
        <begin position="349"/>
        <end position="367"/>
    </location>
</feature>
<dbReference type="EMBL" id="HBEN01015043">
    <property type="protein sequence ID" value="CAD8452150.1"/>
    <property type="molecule type" value="Transcribed_RNA"/>
</dbReference>
<evidence type="ECO:0000313" key="8">
    <source>
        <dbReference type="EMBL" id="CAD8452150.1"/>
    </source>
</evidence>
<evidence type="ECO:0000256" key="4">
    <source>
        <dbReference type="ARBA" id="ARBA00022989"/>
    </source>
</evidence>
<organism evidence="8">
    <name type="scientific">Micromonas pusilla</name>
    <name type="common">Picoplanktonic green alga</name>
    <name type="synonym">Chromulina pusilla</name>
    <dbReference type="NCBI Taxonomy" id="38833"/>
    <lineage>
        <taxon>Eukaryota</taxon>
        <taxon>Viridiplantae</taxon>
        <taxon>Chlorophyta</taxon>
        <taxon>Mamiellophyceae</taxon>
        <taxon>Mamiellales</taxon>
        <taxon>Mamiellaceae</taxon>
        <taxon>Micromonas</taxon>
    </lineage>
</organism>